<dbReference type="PANTHER" id="PTHR33336">
    <property type="entry name" value="QUINOL MONOOXYGENASE YGIN-RELATED"/>
    <property type="match status" value="1"/>
</dbReference>
<keyword evidence="2" id="KW-0503">Monooxygenase</keyword>
<sequence length="99" mass="11323">MIIIHAGFQVQTDKENDFLAEIRPLIDASRAEEGNISYDLLKDTEKEGSYTMVELWEDMDAVKFHNQTEHFTSFTAKAPQYFAAPPQVKLFNAQPADKK</sequence>
<dbReference type="AlphaFoldDB" id="A0A160M7Y3"/>
<dbReference type="RefSeq" id="WP_009335484.1">
    <property type="nucleotide sequence ID" value="NZ_CP015506.1"/>
</dbReference>
<dbReference type="Pfam" id="PF03992">
    <property type="entry name" value="ABM"/>
    <property type="match status" value="1"/>
</dbReference>
<dbReference type="SUPFAM" id="SSF54909">
    <property type="entry name" value="Dimeric alpha+beta barrel"/>
    <property type="match status" value="1"/>
</dbReference>
<dbReference type="KEGG" id="bon:A361_02810"/>
<dbReference type="InterPro" id="IPR011008">
    <property type="entry name" value="Dimeric_a/b-barrel"/>
</dbReference>
<dbReference type="PROSITE" id="PS51725">
    <property type="entry name" value="ABM"/>
    <property type="match status" value="1"/>
</dbReference>
<name>A0A160M7Y3_9BACI</name>
<evidence type="ECO:0000313" key="3">
    <source>
        <dbReference type="Proteomes" id="UP000077856"/>
    </source>
</evidence>
<keyword evidence="2" id="KW-0560">Oxidoreductase</keyword>
<reference evidence="2 3" key="1">
    <citation type="submission" date="2016-04" db="EMBL/GenBank/DDBJ databases">
        <title>Complete genome sequence of Bacillus oceanisediminis strain 2691.</title>
        <authorList>
            <person name="Jeong H."/>
            <person name="Kim H.J."/>
            <person name="Lee D.-W."/>
        </authorList>
    </citation>
    <scope>NUCLEOTIDE SEQUENCE [LARGE SCALE GENOMIC DNA]</scope>
    <source>
        <strain evidence="2 3">2691</strain>
    </source>
</reference>
<dbReference type="PANTHER" id="PTHR33336:SF3">
    <property type="entry name" value="ABM DOMAIN-CONTAINING PROTEIN"/>
    <property type="match status" value="1"/>
</dbReference>
<evidence type="ECO:0000259" key="1">
    <source>
        <dbReference type="PROSITE" id="PS51725"/>
    </source>
</evidence>
<evidence type="ECO:0000313" key="2">
    <source>
        <dbReference type="EMBL" id="AND38098.1"/>
    </source>
</evidence>
<dbReference type="STRING" id="1196031.A361_02810"/>
<dbReference type="GO" id="GO:0004497">
    <property type="term" value="F:monooxygenase activity"/>
    <property type="evidence" value="ECO:0007669"/>
    <property type="project" value="UniProtKB-KW"/>
</dbReference>
<dbReference type="eggNOG" id="COG1359">
    <property type="taxonomic scope" value="Bacteria"/>
</dbReference>
<accession>A0A160M7Y3</accession>
<dbReference type="InterPro" id="IPR050744">
    <property type="entry name" value="AI-2_Isomerase_LsrG"/>
</dbReference>
<organism evidence="2 3">
    <name type="scientific">Cytobacillus oceanisediminis 2691</name>
    <dbReference type="NCBI Taxonomy" id="1196031"/>
    <lineage>
        <taxon>Bacteria</taxon>
        <taxon>Bacillati</taxon>
        <taxon>Bacillota</taxon>
        <taxon>Bacilli</taxon>
        <taxon>Bacillales</taxon>
        <taxon>Bacillaceae</taxon>
        <taxon>Cytobacillus</taxon>
    </lineage>
</organism>
<proteinExistence type="predicted"/>
<protein>
    <submittedName>
        <fullName evidence="2">Monooxygenase</fullName>
    </submittedName>
</protein>
<dbReference type="Proteomes" id="UP000077856">
    <property type="component" value="Chromosome"/>
</dbReference>
<dbReference type="EMBL" id="CP015506">
    <property type="protein sequence ID" value="AND38098.1"/>
    <property type="molecule type" value="Genomic_DNA"/>
</dbReference>
<feature type="domain" description="ABM" evidence="1">
    <location>
        <begin position="2"/>
        <end position="91"/>
    </location>
</feature>
<dbReference type="InterPro" id="IPR007138">
    <property type="entry name" value="ABM_dom"/>
</dbReference>
<gene>
    <name evidence="2" type="ORF">A361_02810</name>
</gene>
<dbReference type="Gene3D" id="3.30.70.100">
    <property type="match status" value="1"/>
</dbReference>